<dbReference type="OrthoDB" id="9785911at2"/>
<evidence type="ECO:0008006" key="3">
    <source>
        <dbReference type="Google" id="ProtNLM"/>
    </source>
</evidence>
<comment type="caution">
    <text evidence="1">The sequence shown here is derived from an EMBL/GenBank/DDBJ whole genome shotgun (WGS) entry which is preliminary data.</text>
</comment>
<dbReference type="RefSeq" id="WP_119340864.1">
    <property type="nucleotide sequence ID" value="NZ_BJXL01000076.1"/>
</dbReference>
<dbReference type="EMBL" id="BJXL01000076">
    <property type="protein sequence ID" value="GEM84085.1"/>
    <property type="molecule type" value="Genomic_DNA"/>
</dbReference>
<accession>A0A511R3E8</accession>
<name>A0A511R3E8_9DEIN</name>
<dbReference type="Proteomes" id="UP000321197">
    <property type="component" value="Unassembled WGS sequence"/>
</dbReference>
<evidence type="ECO:0000313" key="1">
    <source>
        <dbReference type="EMBL" id="GEM84085.1"/>
    </source>
</evidence>
<protein>
    <recommendedName>
        <fullName evidence="3">N-acetyltransferase domain-containing protein</fullName>
    </recommendedName>
</protein>
<sequence>MISFQRLSLEQVPWDALEAFSDRVIFQARPWLEFLRHTQGAQPVLAVVQEDGQTVGYFTGALLYKYGKTFKGWAAS</sequence>
<reference evidence="1 2" key="1">
    <citation type="submission" date="2019-07" db="EMBL/GenBank/DDBJ databases">
        <title>Whole genome shotgun sequence of Meiothermus hypogaeus NBRC 106114.</title>
        <authorList>
            <person name="Hosoyama A."/>
            <person name="Uohara A."/>
            <person name="Ohji S."/>
            <person name="Ichikawa N."/>
        </authorList>
    </citation>
    <scope>NUCLEOTIDE SEQUENCE [LARGE SCALE GENOMIC DNA]</scope>
    <source>
        <strain evidence="1 2">NBRC 106114</strain>
    </source>
</reference>
<gene>
    <name evidence="1" type="ORF">MHY01S_22510</name>
</gene>
<proteinExistence type="predicted"/>
<organism evidence="1 2">
    <name type="scientific">Meiothermus hypogaeus NBRC 106114</name>
    <dbReference type="NCBI Taxonomy" id="1227553"/>
    <lineage>
        <taxon>Bacteria</taxon>
        <taxon>Thermotogati</taxon>
        <taxon>Deinococcota</taxon>
        <taxon>Deinococci</taxon>
        <taxon>Thermales</taxon>
        <taxon>Thermaceae</taxon>
        <taxon>Meiothermus</taxon>
    </lineage>
</organism>
<dbReference type="AlphaFoldDB" id="A0A511R3E8"/>
<evidence type="ECO:0000313" key="2">
    <source>
        <dbReference type="Proteomes" id="UP000321197"/>
    </source>
</evidence>